<dbReference type="SUPFAM" id="SSF53474">
    <property type="entry name" value="alpha/beta-Hydrolases"/>
    <property type="match status" value="1"/>
</dbReference>
<proteinExistence type="predicted"/>
<dbReference type="PRINTS" id="PR00111">
    <property type="entry name" value="ABHYDROLASE"/>
</dbReference>
<sequence length="305" mass="32063">MISHLPLRLLAAAITPLLVLHTQAAHCAPAAAAVSAETRLDHISVAVTGKGSPVILIPGLSSPRATWDEVVPALAKSHRVYLVQINGFGGDAPGGNLKPGILDGVVSDLSGYIATNKLGQPAIVGHSLGGLVGLMFAKAHPDQLSRLMVVDSLPFYGMLFGPTATVAMIEPRGRAMRDQMIAQYGKPADTSGTEAVANGLALKPGSRTKVKAWMAAADPRVSGAAMYEDLTTDLRPVMPSITTPITLVYPWDVTNRPEAMVGALYKSAYGTAPHVTYVAVGDSAHFVMLDQPALFQQALETFLTH</sequence>
<dbReference type="GO" id="GO:0016020">
    <property type="term" value="C:membrane"/>
    <property type="evidence" value="ECO:0007669"/>
    <property type="project" value="TreeGrafter"/>
</dbReference>
<dbReference type="InterPro" id="IPR000073">
    <property type="entry name" value="AB_hydrolase_1"/>
</dbReference>
<name>A0A4Q6XP51_9SPHN</name>
<dbReference type="EMBL" id="SGIS01000092">
    <property type="protein sequence ID" value="RZF59094.1"/>
    <property type="molecule type" value="Genomic_DNA"/>
</dbReference>
<evidence type="ECO:0000313" key="4">
    <source>
        <dbReference type="EMBL" id="RZF59094.1"/>
    </source>
</evidence>
<reference evidence="4 5" key="1">
    <citation type="submission" date="2019-02" db="EMBL/GenBank/DDBJ databases">
        <authorList>
            <person name="Li Y."/>
        </authorList>
    </citation>
    <scope>NUCLEOTIDE SEQUENCE [LARGE SCALE GENOMIC DNA]</scope>
    <source>
        <strain evidence="4 5">3-7</strain>
    </source>
</reference>
<gene>
    <name evidence="4" type="ORF">EWE75_23655</name>
</gene>
<accession>A0A4Q6XP51</accession>
<dbReference type="Gene3D" id="3.40.50.1820">
    <property type="entry name" value="alpha/beta hydrolase"/>
    <property type="match status" value="1"/>
</dbReference>
<dbReference type="AlphaFoldDB" id="A0A4Q6XP51"/>
<evidence type="ECO:0000259" key="3">
    <source>
        <dbReference type="Pfam" id="PF12697"/>
    </source>
</evidence>
<dbReference type="Proteomes" id="UP000292085">
    <property type="component" value="Unassembled WGS sequence"/>
</dbReference>
<comment type="caution">
    <text evidence="4">The sequence shown here is derived from an EMBL/GenBank/DDBJ whole genome shotgun (WGS) entry which is preliminary data.</text>
</comment>
<evidence type="ECO:0000256" key="1">
    <source>
        <dbReference type="ARBA" id="ARBA00022801"/>
    </source>
</evidence>
<keyword evidence="2" id="KW-0732">Signal</keyword>
<evidence type="ECO:0000313" key="5">
    <source>
        <dbReference type="Proteomes" id="UP000292085"/>
    </source>
</evidence>
<feature type="domain" description="AB hydrolase-1" evidence="3">
    <location>
        <begin position="54"/>
        <end position="295"/>
    </location>
</feature>
<protein>
    <submittedName>
        <fullName evidence="4">Alpha/beta hydrolase</fullName>
    </submittedName>
</protein>
<keyword evidence="5" id="KW-1185">Reference proteome</keyword>
<feature type="chain" id="PRO_5020576803" evidence="2">
    <location>
        <begin position="28"/>
        <end position="305"/>
    </location>
</feature>
<dbReference type="PANTHER" id="PTHR43798">
    <property type="entry name" value="MONOACYLGLYCEROL LIPASE"/>
    <property type="match status" value="1"/>
</dbReference>
<evidence type="ECO:0000256" key="2">
    <source>
        <dbReference type="SAM" id="SignalP"/>
    </source>
</evidence>
<organism evidence="4 5">
    <name type="scientific">Sphingomonas populi</name>
    <dbReference type="NCBI Taxonomy" id="2484750"/>
    <lineage>
        <taxon>Bacteria</taxon>
        <taxon>Pseudomonadati</taxon>
        <taxon>Pseudomonadota</taxon>
        <taxon>Alphaproteobacteria</taxon>
        <taxon>Sphingomonadales</taxon>
        <taxon>Sphingomonadaceae</taxon>
        <taxon>Sphingomonas</taxon>
    </lineage>
</organism>
<dbReference type="GO" id="GO:0016787">
    <property type="term" value="F:hydrolase activity"/>
    <property type="evidence" value="ECO:0007669"/>
    <property type="project" value="UniProtKB-KW"/>
</dbReference>
<dbReference type="OrthoDB" id="7172093at2"/>
<dbReference type="Pfam" id="PF12697">
    <property type="entry name" value="Abhydrolase_6"/>
    <property type="match status" value="1"/>
</dbReference>
<dbReference type="InterPro" id="IPR029058">
    <property type="entry name" value="AB_hydrolase_fold"/>
</dbReference>
<keyword evidence="1 4" id="KW-0378">Hydrolase</keyword>
<dbReference type="InterPro" id="IPR050266">
    <property type="entry name" value="AB_hydrolase_sf"/>
</dbReference>
<feature type="signal peptide" evidence="2">
    <location>
        <begin position="1"/>
        <end position="27"/>
    </location>
</feature>
<dbReference type="PANTHER" id="PTHR43798:SF31">
    <property type="entry name" value="AB HYDROLASE SUPERFAMILY PROTEIN YCLE"/>
    <property type="match status" value="1"/>
</dbReference>